<reference evidence="1" key="5">
    <citation type="submission" date="2001-07" db="EMBL/GenBank/DDBJ databases">
        <authorList>
            <person name="Adachi J."/>
            <person name="Aizawa K."/>
            <person name="Akimura T."/>
            <person name="Arakawa T."/>
            <person name="Bono H."/>
            <person name="Carninci P."/>
            <person name="Fukuda S."/>
            <person name="Furuno M."/>
            <person name="Hanagaki T."/>
            <person name="Hara A."/>
            <person name="Hashizume W."/>
            <person name="Hayashida K."/>
            <person name="Hayatsu N."/>
            <person name="Hiramoto K."/>
            <person name="Hiraoka T."/>
            <person name="Hirozane T."/>
            <person name="Hori F."/>
            <person name="Imotani K."/>
            <person name="Ishii Y."/>
            <person name="Itoh M."/>
            <person name="Kagawa I."/>
            <person name="Kasukawa T."/>
            <person name="Katoh H."/>
            <person name="Kawai J."/>
            <person name="Kojima Y."/>
            <person name="Kondo S."/>
            <person name="Konno H."/>
            <person name="Kouda M."/>
            <person name="Koya S."/>
            <person name="Kurihara C."/>
            <person name="Matsuyama T."/>
            <person name="Miyazaki A."/>
            <person name="Murata M."/>
            <person name="Nakamura M."/>
            <person name="Nishi K."/>
            <person name="Nomura K."/>
            <person name="Numazaki R."/>
            <person name="Ohno M."/>
            <person name="Ohsato N."/>
            <person name="Okazaki Y."/>
            <person name="Saito R."/>
            <person name="Saitoh H."/>
            <person name="Sakai C."/>
            <person name="Sakai K."/>
            <person name="Sakazume N."/>
            <person name="Sano H."/>
            <person name="Sasaki D."/>
            <person name="Shibata K."/>
            <person name="Shinagawa A."/>
            <person name="Shiraki T."/>
            <person name="Sogabe Y."/>
            <person name="Tagami M."/>
            <person name="Tagawa A."/>
            <person name="Takahashi F."/>
            <person name="Takaku-Akahira S."/>
            <person name="Takeda Y."/>
            <person name="Tanaka T."/>
            <person name="Tomaru A."/>
            <person name="Toya T."/>
            <person name="Yasunishi A."/>
            <person name="Muramatsu M."/>
            <person name="Hayashizaki Y."/>
        </authorList>
    </citation>
    <scope>NUCLEOTIDE SEQUENCE</scope>
    <source>
        <strain evidence="1">C57BL/6J</strain>
        <tissue evidence="1">Cerebellum</tissue>
    </source>
</reference>
<reference evidence="1" key="4">
    <citation type="journal article" date="2001" name="Nature">
        <title>Functional annotation of a full-length mouse cDNA collection.</title>
        <authorList>
            <consortium name="The RIKEN Genome Exploration Research Group Phase II Team and the FANTOM Consortium"/>
        </authorList>
    </citation>
    <scope>NUCLEOTIDE SEQUENCE</scope>
    <source>
        <strain evidence="1">C57BL/6J</strain>
        <tissue evidence="1">Cerebellum</tissue>
    </source>
</reference>
<sequence>MFHFLETALLLRRCFCLENTRINTVCLLELHVQDYQTPGYFLAKTFTTDFEVFMREGGVKSFVLGNVSAEMSSVPSGWADVKLCVQSMDVMRCPQPPLLSFRKGVSWCSCHFCIAREVFTSGFSSCVL</sequence>
<dbReference type="EMBL" id="AK047469">
    <property type="protein sequence ID" value="BAC33067.1"/>
    <property type="molecule type" value="mRNA"/>
</dbReference>
<dbReference type="MGI" id="MGI:95401">
    <property type="gene designation" value="Epb41"/>
</dbReference>
<organism evidence="1">
    <name type="scientific">Mus musculus</name>
    <name type="common">Mouse</name>
    <dbReference type="NCBI Taxonomy" id="10090"/>
    <lineage>
        <taxon>Eukaryota</taxon>
        <taxon>Metazoa</taxon>
        <taxon>Chordata</taxon>
        <taxon>Craniata</taxon>
        <taxon>Vertebrata</taxon>
        <taxon>Euteleostomi</taxon>
        <taxon>Mammalia</taxon>
        <taxon>Eutheria</taxon>
        <taxon>Euarchontoglires</taxon>
        <taxon>Glires</taxon>
        <taxon>Rodentia</taxon>
        <taxon>Myomorpha</taxon>
        <taxon>Muroidea</taxon>
        <taxon>Muridae</taxon>
        <taxon>Murinae</taxon>
        <taxon>Mus</taxon>
        <taxon>Mus</taxon>
    </lineage>
</organism>
<accession>Q8C8C7</accession>
<dbReference type="AlphaFoldDB" id="Q8C8C7"/>
<gene>
    <name evidence="2" type="primary">Epb41</name>
    <name evidence="2" type="synonym">Epb4.1</name>
</gene>
<protein>
    <submittedName>
        <fullName evidence="1">Uncharacterized protein</fullName>
    </submittedName>
</protein>
<evidence type="ECO:0000313" key="2">
    <source>
        <dbReference type="MGI" id="MGI:95401"/>
    </source>
</evidence>
<reference evidence="1" key="2">
    <citation type="journal article" date="2000" name="Genome Res.">
        <title>Normalization and subtraction of cap-trapper-selected cDNAs to prepare full-length cDNA libraries for rapid discovery of new genes.</title>
        <authorList>
            <person name="Carninci P."/>
            <person name="Shibata Y."/>
            <person name="Hayatsu N."/>
            <person name="Sugahara Y."/>
            <person name="Shibata K."/>
            <person name="Itoh M."/>
            <person name="Konno H."/>
            <person name="Okazaki Y."/>
            <person name="Muramatsu M."/>
            <person name="Hayashizaki Y."/>
        </authorList>
    </citation>
    <scope>NUCLEOTIDE SEQUENCE</scope>
    <source>
        <strain evidence="1">C57BL/6J</strain>
        <tissue evidence="1">Cerebellum</tissue>
    </source>
</reference>
<reference evidence="1" key="8">
    <citation type="journal article" date="2005" name="Science">
        <title>Antisense Transcription in the Mammalian Transcriptome.</title>
        <authorList>
            <consortium name="RIKEN Genome Exploration Research Group and Genome Science Group (Genome Network Project Core Group) and the FANTOM Consortium"/>
        </authorList>
    </citation>
    <scope>NUCLEOTIDE SEQUENCE</scope>
    <source>
        <strain evidence="1">C57BL/6J</strain>
        <tissue evidence="1">Cerebellum</tissue>
    </source>
</reference>
<proteinExistence type="evidence at transcript level"/>
<reference evidence="1" key="1">
    <citation type="journal article" date="1999" name="Methods Enzymol.">
        <title>High-efficiency full-length cDNA cloning.</title>
        <authorList>
            <person name="Carninci P."/>
            <person name="Hayashizaki Y."/>
        </authorList>
    </citation>
    <scope>NUCLEOTIDE SEQUENCE</scope>
    <source>
        <strain evidence="1">C57BL/6J</strain>
        <tissue evidence="1">Cerebellum</tissue>
    </source>
</reference>
<dbReference type="AGR" id="MGI:95401"/>
<reference evidence="1" key="6">
    <citation type="journal article" date="2002" name="Nature">
        <title>Analysis of the mouse transcriptome based on functional annotation of 60,770 full-length cDNAs.</title>
        <authorList>
            <consortium name="The FANTOM Consortium and the RIKEN Genome Exploration Research Group Phase I and II Team"/>
        </authorList>
    </citation>
    <scope>NUCLEOTIDE SEQUENCE</scope>
    <source>
        <strain evidence="1">C57BL/6J</strain>
        <tissue evidence="1">Cerebellum</tissue>
    </source>
</reference>
<name>Q8C8C7_MOUSE</name>
<reference evidence="1" key="7">
    <citation type="journal article" date="2005" name="Science">
        <title>The Transcriptional Landscape of the Mammalian Genome.</title>
        <authorList>
            <consortium name="The FANTOM Consortium"/>
            <consortium name="Riken Genome Exploration Research Group and Genome Science Group (Genome Network Project Core Group)"/>
        </authorList>
    </citation>
    <scope>NUCLEOTIDE SEQUENCE</scope>
    <source>
        <strain evidence="1">C57BL/6J</strain>
        <tissue evidence="1">Cerebellum</tissue>
    </source>
</reference>
<evidence type="ECO:0000313" key="1">
    <source>
        <dbReference type="EMBL" id="BAC33067.1"/>
    </source>
</evidence>
<reference evidence="1" key="3">
    <citation type="journal article" date="2000" name="Genome Res.">
        <title>RIKEN integrated sequence analysis (RISA) system--384-format sequencing pipeline with 384 multicapillary sequencer.</title>
        <authorList>
            <person name="Shibata K."/>
            <person name="Itoh M."/>
            <person name="Aizawa K."/>
            <person name="Nagaoka S."/>
            <person name="Sasaki N."/>
            <person name="Carninci P."/>
            <person name="Konno H."/>
            <person name="Akiyama J."/>
            <person name="Nishi K."/>
            <person name="Kitsunai T."/>
            <person name="Tashiro H."/>
            <person name="Itoh M."/>
            <person name="Sumi N."/>
            <person name="Ishii Y."/>
            <person name="Nakamura S."/>
            <person name="Hazama M."/>
            <person name="Nishine T."/>
            <person name="Harada A."/>
            <person name="Yamamoto R."/>
            <person name="Matsumoto H."/>
            <person name="Sakaguchi S."/>
            <person name="Ikegami T."/>
            <person name="Kashiwagi K."/>
            <person name="Fujiwake S."/>
            <person name="Inoue K."/>
            <person name="Togawa Y."/>
            <person name="Izawa M."/>
            <person name="Ohara E."/>
            <person name="Watahiki M."/>
            <person name="Yoneda Y."/>
            <person name="Ishikawa T."/>
            <person name="Ozawa K."/>
            <person name="Tanaka T."/>
            <person name="Matsuura S."/>
            <person name="Kawai J."/>
            <person name="Okazaki Y."/>
            <person name="Muramatsu M."/>
            <person name="Inoue Y."/>
            <person name="Kira A."/>
            <person name="Hayashizaki Y."/>
        </authorList>
    </citation>
    <scope>NUCLEOTIDE SEQUENCE</scope>
    <source>
        <strain evidence="1">C57BL/6J</strain>
        <tissue evidence="1">Cerebellum</tissue>
    </source>
</reference>